<comment type="subcellular location">
    <subcellularLocation>
        <location evidence="1">Cell envelope</location>
    </subcellularLocation>
</comment>
<organism evidence="7 8">
    <name type="scientific">Paenibacillus taichungensis</name>
    <dbReference type="NCBI Taxonomy" id="484184"/>
    <lineage>
        <taxon>Bacteria</taxon>
        <taxon>Bacillati</taxon>
        <taxon>Bacillota</taxon>
        <taxon>Bacilli</taxon>
        <taxon>Bacillales</taxon>
        <taxon>Paenibacillaceae</taxon>
        <taxon>Paenibacillus</taxon>
    </lineage>
</organism>
<dbReference type="GO" id="GO:0030288">
    <property type="term" value="C:outer membrane-bounded periplasmic space"/>
    <property type="evidence" value="ECO:0007669"/>
    <property type="project" value="TreeGrafter"/>
</dbReference>
<evidence type="ECO:0000256" key="1">
    <source>
        <dbReference type="ARBA" id="ARBA00004196"/>
    </source>
</evidence>
<evidence type="ECO:0000313" key="8">
    <source>
        <dbReference type="Proteomes" id="UP000250642"/>
    </source>
</evidence>
<gene>
    <name evidence="7" type="ORF">DC345_19430</name>
</gene>
<dbReference type="SUPFAM" id="SSF53807">
    <property type="entry name" value="Helical backbone' metal receptor"/>
    <property type="match status" value="1"/>
</dbReference>
<keyword evidence="3" id="KW-0813">Transport</keyword>
<feature type="domain" description="Fe/B12 periplasmic-binding" evidence="6">
    <location>
        <begin position="93"/>
        <end position="360"/>
    </location>
</feature>
<evidence type="ECO:0000256" key="3">
    <source>
        <dbReference type="ARBA" id="ARBA00022448"/>
    </source>
</evidence>
<dbReference type="InterPro" id="IPR002491">
    <property type="entry name" value="ABC_transptr_periplasmic_BD"/>
</dbReference>
<dbReference type="PROSITE" id="PS50983">
    <property type="entry name" value="FE_B12_PBP"/>
    <property type="match status" value="1"/>
</dbReference>
<dbReference type="RefSeq" id="WP_113054469.1">
    <property type="nucleotide sequence ID" value="NZ_QEVW01000012.1"/>
</dbReference>
<keyword evidence="5" id="KW-1133">Transmembrane helix</keyword>
<dbReference type="PANTHER" id="PTHR30532:SF29">
    <property type="entry name" value="FE(3+) DICITRATE-BINDING PERIPLASMIC PROTEIN"/>
    <property type="match status" value="1"/>
</dbReference>
<name>A0A329QQA3_9BACL</name>
<proteinExistence type="inferred from homology"/>
<evidence type="ECO:0000259" key="6">
    <source>
        <dbReference type="PROSITE" id="PS50983"/>
    </source>
</evidence>
<feature type="transmembrane region" description="Helical" evidence="5">
    <location>
        <begin position="25"/>
        <end position="42"/>
    </location>
</feature>
<dbReference type="EMBL" id="QEVW01000012">
    <property type="protein sequence ID" value="RAW13522.1"/>
    <property type="molecule type" value="Genomic_DNA"/>
</dbReference>
<sequence>MSHTENYDLFRRGRLEKTTNGRKRGFAGLMLMLLVFSLMLVACGNKTNTAGELAATETPKTNADAVTQTAEEPQTQVIEHAMGKTEVPLHPKRVAVFGLEDLTLSLGVPMVYAYDFDGYYLDDQLKALNIPLAGNADFNPNLEAILATQPDLIIVQRNAIDDKAYEELSKIAPTVAYSPDDWKTTIVEIGKATGLEDKAQEVLQANTDKLNQAKEDITSAVGLDKTVVFMRPSDKDLQVFFPSFVPLIYTELGLIPDESVTAFQKDTKDDWGVTTSLEKLPSIGADYVFAIYGGSISTEEDFNKNSAAATEIEKLHVWKSMPAVKENHVFKVSARHWMMSGPIADGKVADDVVTAVTGKK</sequence>
<dbReference type="Proteomes" id="UP000250642">
    <property type="component" value="Unassembled WGS sequence"/>
</dbReference>
<dbReference type="PANTHER" id="PTHR30532">
    <property type="entry name" value="IRON III DICITRATE-BINDING PERIPLASMIC PROTEIN"/>
    <property type="match status" value="1"/>
</dbReference>
<dbReference type="Gene3D" id="3.40.50.1980">
    <property type="entry name" value="Nitrogenase molybdenum iron protein domain"/>
    <property type="match status" value="2"/>
</dbReference>
<dbReference type="AlphaFoldDB" id="A0A329QQA3"/>
<dbReference type="Pfam" id="PF01497">
    <property type="entry name" value="Peripla_BP_2"/>
    <property type="match status" value="1"/>
</dbReference>
<keyword evidence="5" id="KW-0472">Membrane</keyword>
<evidence type="ECO:0000313" key="7">
    <source>
        <dbReference type="EMBL" id="RAW13522.1"/>
    </source>
</evidence>
<dbReference type="InterPro" id="IPR051313">
    <property type="entry name" value="Bact_iron-sidero_bind"/>
</dbReference>
<dbReference type="GO" id="GO:1901678">
    <property type="term" value="P:iron coordination entity transport"/>
    <property type="evidence" value="ECO:0007669"/>
    <property type="project" value="UniProtKB-ARBA"/>
</dbReference>
<protein>
    <submittedName>
        <fullName evidence="7">ABC transporter substrate-binding protein</fullName>
    </submittedName>
</protein>
<evidence type="ECO:0000256" key="5">
    <source>
        <dbReference type="SAM" id="Phobius"/>
    </source>
</evidence>
<evidence type="ECO:0000256" key="4">
    <source>
        <dbReference type="ARBA" id="ARBA00022729"/>
    </source>
</evidence>
<evidence type="ECO:0000256" key="2">
    <source>
        <dbReference type="ARBA" id="ARBA00008814"/>
    </source>
</evidence>
<keyword evidence="5" id="KW-0812">Transmembrane</keyword>
<comment type="caution">
    <text evidence="7">The sequence shown here is derived from an EMBL/GenBank/DDBJ whole genome shotgun (WGS) entry which is preliminary data.</text>
</comment>
<reference evidence="7 8" key="1">
    <citation type="submission" date="2018-04" db="EMBL/GenBank/DDBJ databases">
        <title>Paenibacillus taichungensis Genome sequencing and assembly.</title>
        <authorList>
            <person name="Xu J."/>
            <person name="Rensing C."/>
            <person name="Mazhar H.S."/>
        </authorList>
    </citation>
    <scope>NUCLEOTIDE SEQUENCE [LARGE SCALE GENOMIC DNA]</scope>
    <source>
        <strain evidence="7 8">NC1</strain>
    </source>
</reference>
<comment type="similarity">
    <text evidence="2">Belongs to the bacterial solute-binding protein 8 family.</text>
</comment>
<accession>A0A329QQA3</accession>
<keyword evidence="4" id="KW-0732">Signal</keyword>